<evidence type="ECO:0008006" key="13">
    <source>
        <dbReference type="Google" id="ProtNLM"/>
    </source>
</evidence>
<dbReference type="HAMAP" id="MF_01107">
    <property type="entry name" value="ArgD_aminotrans_3"/>
    <property type="match status" value="1"/>
</dbReference>
<comment type="subcellular location">
    <subcellularLocation>
        <location evidence="3">Mitochondrion</location>
    </subcellularLocation>
</comment>
<dbReference type="NCBIfam" id="NF002325">
    <property type="entry name" value="PRK01278.1"/>
    <property type="match status" value="1"/>
</dbReference>
<dbReference type="Gene3D" id="3.40.640.10">
    <property type="entry name" value="Type I PLP-dependent aspartate aminotransferase-like (Major domain)"/>
    <property type="match status" value="1"/>
</dbReference>
<evidence type="ECO:0000256" key="6">
    <source>
        <dbReference type="ARBA" id="ARBA00022576"/>
    </source>
</evidence>
<dbReference type="GO" id="GO:0008453">
    <property type="term" value="F:alanine-glyoxylate transaminase activity"/>
    <property type="evidence" value="ECO:0007669"/>
    <property type="project" value="UniProtKB-EC"/>
</dbReference>
<comment type="catalytic activity">
    <reaction evidence="1">
        <text>glyoxylate + L-alanine = glycine + pyruvate</text>
        <dbReference type="Rhea" id="RHEA:24248"/>
        <dbReference type="ChEBI" id="CHEBI:15361"/>
        <dbReference type="ChEBI" id="CHEBI:36655"/>
        <dbReference type="ChEBI" id="CHEBI:57305"/>
        <dbReference type="ChEBI" id="CHEBI:57972"/>
        <dbReference type="EC" id="2.6.1.44"/>
    </reaction>
</comment>
<evidence type="ECO:0000256" key="3">
    <source>
        <dbReference type="ARBA" id="ARBA00004173"/>
    </source>
</evidence>
<dbReference type="InterPro" id="IPR015424">
    <property type="entry name" value="PyrdxlP-dep_Trfase"/>
</dbReference>
<evidence type="ECO:0000313" key="12">
    <source>
        <dbReference type="Proteomes" id="UP000886520"/>
    </source>
</evidence>
<dbReference type="Pfam" id="PF00202">
    <property type="entry name" value="Aminotran_3"/>
    <property type="match status" value="1"/>
</dbReference>
<evidence type="ECO:0000256" key="8">
    <source>
        <dbReference type="ARBA" id="ARBA00022679"/>
    </source>
</evidence>
<dbReference type="NCBIfam" id="NF002874">
    <property type="entry name" value="PRK03244.1"/>
    <property type="match status" value="1"/>
</dbReference>
<reference evidence="11" key="1">
    <citation type="submission" date="2021-01" db="EMBL/GenBank/DDBJ databases">
        <title>Adiantum capillus-veneris genome.</title>
        <authorList>
            <person name="Fang Y."/>
            <person name="Liao Q."/>
        </authorList>
    </citation>
    <scope>NUCLEOTIDE SEQUENCE</scope>
    <source>
        <strain evidence="11">H3</strain>
        <tissue evidence="11">Leaf</tissue>
    </source>
</reference>
<dbReference type="FunFam" id="3.40.640.10:FF:000004">
    <property type="entry name" value="Acetylornithine aminotransferase"/>
    <property type="match status" value="1"/>
</dbReference>
<dbReference type="GO" id="GO:0005739">
    <property type="term" value="C:mitochondrion"/>
    <property type="evidence" value="ECO:0007669"/>
    <property type="project" value="UniProtKB-SubCell"/>
</dbReference>
<dbReference type="InterPro" id="IPR015421">
    <property type="entry name" value="PyrdxlP-dep_Trfase_major"/>
</dbReference>
<dbReference type="GO" id="GO:0030170">
    <property type="term" value="F:pyridoxal phosphate binding"/>
    <property type="evidence" value="ECO:0007669"/>
    <property type="project" value="InterPro"/>
</dbReference>
<dbReference type="OrthoDB" id="5419315at2759"/>
<dbReference type="PANTHER" id="PTHR11986:SF79">
    <property type="entry name" value="ACETYLORNITHINE AMINOTRANSFERASE, MITOCHONDRIAL"/>
    <property type="match status" value="1"/>
</dbReference>
<dbReference type="NCBIfam" id="TIGR00707">
    <property type="entry name" value="argD"/>
    <property type="match status" value="1"/>
</dbReference>
<dbReference type="EMBL" id="JABFUD020000014">
    <property type="protein sequence ID" value="KAI5070261.1"/>
    <property type="molecule type" value="Genomic_DNA"/>
</dbReference>
<evidence type="ECO:0000313" key="11">
    <source>
        <dbReference type="EMBL" id="KAI5070261.1"/>
    </source>
</evidence>
<dbReference type="InterPro" id="IPR005814">
    <property type="entry name" value="Aminotrans_3"/>
</dbReference>
<protein>
    <recommendedName>
        <fullName evidence="13">Acetylornithine transaminase</fullName>
    </recommendedName>
</protein>
<dbReference type="Gene3D" id="3.90.1150.10">
    <property type="entry name" value="Aspartate Aminotransferase, domain 1"/>
    <property type="match status" value="1"/>
</dbReference>
<dbReference type="PROSITE" id="PS00600">
    <property type="entry name" value="AA_TRANSFER_CLASS_3"/>
    <property type="match status" value="1"/>
</dbReference>
<dbReference type="InterPro" id="IPR050103">
    <property type="entry name" value="Class-III_PLP-dep_AT"/>
</dbReference>
<dbReference type="CDD" id="cd00610">
    <property type="entry name" value="OAT_like"/>
    <property type="match status" value="1"/>
</dbReference>
<keyword evidence="6" id="KW-0032">Aminotransferase</keyword>
<dbReference type="GO" id="GO:0042802">
    <property type="term" value="F:identical protein binding"/>
    <property type="evidence" value="ECO:0007669"/>
    <property type="project" value="TreeGrafter"/>
</dbReference>
<dbReference type="GO" id="GO:0009570">
    <property type="term" value="C:chloroplast stroma"/>
    <property type="evidence" value="ECO:0007669"/>
    <property type="project" value="TreeGrafter"/>
</dbReference>
<comment type="similarity">
    <text evidence="5 10">Belongs to the class-III pyridoxal-phosphate-dependent aminotransferase family.</text>
</comment>
<keyword evidence="9 10" id="KW-0663">Pyridoxal phosphate</keyword>
<keyword evidence="8" id="KW-0808">Transferase</keyword>
<comment type="caution">
    <text evidence="11">The sequence shown here is derived from an EMBL/GenBank/DDBJ whole genome shotgun (WGS) entry which is preliminary data.</text>
</comment>
<dbReference type="InterPro" id="IPR015422">
    <property type="entry name" value="PyrdxlP-dep_Trfase_small"/>
</dbReference>
<comment type="cofactor">
    <cofactor evidence="2">
        <name>pyridoxal 5'-phosphate</name>
        <dbReference type="ChEBI" id="CHEBI:597326"/>
    </cofactor>
</comment>
<organism evidence="11 12">
    <name type="scientific">Adiantum capillus-veneris</name>
    <name type="common">Maidenhair fern</name>
    <dbReference type="NCBI Taxonomy" id="13818"/>
    <lineage>
        <taxon>Eukaryota</taxon>
        <taxon>Viridiplantae</taxon>
        <taxon>Streptophyta</taxon>
        <taxon>Embryophyta</taxon>
        <taxon>Tracheophyta</taxon>
        <taxon>Polypodiopsida</taxon>
        <taxon>Polypodiidae</taxon>
        <taxon>Polypodiales</taxon>
        <taxon>Pteridineae</taxon>
        <taxon>Pteridaceae</taxon>
        <taxon>Vittarioideae</taxon>
        <taxon>Adiantum</taxon>
    </lineage>
</organism>
<dbReference type="PANTHER" id="PTHR11986">
    <property type="entry name" value="AMINOTRANSFERASE CLASS III"/>
    <property type="match status" value="1"/>
</dbReference>
<evidence type="ECO:0000256" key="5">
    <source>
        <dbReference type="ARBA" id="ARBA00008954"/>
    </source>
</evidence>
<dbReference type="Proteomes" id="UP000886520">
    <property type="component" value="Chromosome 14"/>
</dbReference>
<dbReference type="InterPro" id="IPR004636">
    <property type="entry name" value="AcOrn/SuccOrn_fam"/>
</dbReference>
<dbReference type="InterPro" id="IPR049704">
    <property type="entry name" value="Aminotrans_3_PPA_site"/>
</dbReference>
<keyword evidence="7" id="KW-0028">Amino-acid biosynthesis</keyword>
<dbReference type="AlphaFoldDB" id="A0A9D4UMJ7"/>
<evidence type="ECO:0000256" key="1">
    <source>
        <dbReference type="ARBA" id="ARBA00001781"/>
    </source>
</evidence>
<gene>
    <name evidence="11" type="ORF">GOP47_0014604</name>
</gene>
<dbReference type="GO" id="GO:0006526">
    <property type="term" value="P:L-arginine biosynthetic process"/>
    <property type="evidence" value="ECO:0007669"/>
    <property type="project" value="UniProtKB-ARBA"/>
</dbReference>
<accession>A0A9D4UMJ7</accession>
<evidence type="ECO:0000256" key="7">
    <source>
        <dbReference type="ARBA" id="ARBA00022605"/>
    </source>
</evidence>
<comment type="pathway">
    <text evidence="4">Amino-acid biosynthesis; L-arginine biosynthesis; N(2)-acetyl-L-ornithine from L-glutamate: step 4/4.</text>
</comment>
<evidence type="ECO:0000256" key="10">
    <source>
        <dbReference type="RuleBase" id="RU003560"/>
    </source>
</evidence>
<dbReference type="SUPFAM" id="SSF53383">
    <property type="entry name" value="PLP-dependent transferases"/>
    <property type="match status" value="1"/>
</dbReference>
<sequence>MAVPQASFCHVSGCPTRENLSWSAKLSFSLKNSTIPTSKVIAFTLVRSRATIADTLPSSEKDEELHAAELAAAAYSADAAELGQHVSSQNIMHAEAQLLVRTYDRFPIVFVKGHGCKLCDAEGNEYLDMSAGIAVNALGHGDQSWVKAVTEQASTLAHVSNLYHSEPQVKLAKRLVDSSFADRVFFCNSGTEANEAALKFARKYQRHKAKEGSKPQWFKFGQDHPATEFVAFTNSFHGRTMGALALTSKKNYRAPFEPMMPGVQFVEFGDSQAAAAAIQKGKTAAVFVEPVQGEGGIHPAAASFLRSLRNCCDKSGALLVFDEVQCGLGRTGRLWAHEAYGVQPDMLTVAKPLAGGLPIGAVLVSENVATTIEYGDHGSTFAGGPLVCHAALAVLDRIQEPGFLKHVAAKGHLLQSLLRERLGNNPHVKEVRGTGLLVGVELDVPAPPLVKAALQKGLLVLTAGKGNVVRLVPPLIISEQEIKDGVEILTQCMFVLQ</sequence>
<evidence type="ECO:0000256" key="2">
    <source>
        <dbReference type="ARBA" id="ARBA00001933"/>
    </source>
</evidence>
<evidence type="ECO:0000256" key="9">
    <source>
        <dbReference type="ARBA" id="ARBA00022898"/>
    </source>
</evidence>
<keyword evidence="12" id="KW-1185">Reference proteome</keyword>
<name>A0A9D4UMJ7_ADICA</name>
<proteinExistence type="inferred from homology"/>
<evidence type="ECO:0000256" key="4">
    <source>
        <dbReference type="ARBA" id="ARBA00005024"/>
    </source>
</evidence>